<proteinExistence type="predicted"/>
<organism evidence="1 2">
    <name type="scientific">Brachionus calyciflorus</name>
    <dbReference type="NCBI Taxonomy" id="104777"/>
    <lineage>
        <taxon>Eukaryota</taxon>
        <taxon>Metazoa</taxon>
        <taxon>Spiralia</taxon>
        <taxon>Gnathifera</taxon>
        <taxon>Rotifera</taxon>
        <taxon>Eurotatoria</taxon>
        <taxon>Monogononta</taxon>
        <taxon>Pseudotrocha</taxon>
        <taxon>Ploima</taxon>
        <taxon>Brachionidae</taxon>
        <taxon>Brachionus</taxon>
    </lineage>
</organism>
<evidence type="ECO:0000313" key="1">
    <source>
        <dbReference type="EMBL" id="CAF0766296.1"/>
    </source>
</evidence>
<dbReference type="EMBL" id="CAJNOC010000478">
    <property type="protein sequence ID" value="CAF0766296.1"/>
    <property type="molecule type" value="Genomic_DNA"/>
</dbReference>
<dbReference type="OrthoDB" id="6612379at2759"/>
<reference evidence="1" key="1">
    <citation type="submission" date="2021-02" db="EMBL/GenBank/DDBJ databases">
        <authorList>
            <person name="Nowell W R."/>
        </authorList>
    </citation>
    <scope>NUCLEOTIDE SEQUENCE</scope>
    <source>
        <strain evidence="1">Ploen Becks lab</strain>
    </source>
</reference>
<protein>
    <recommendedName>
        <fullName evidence="3">MULE transposase domain-containing protein</fullName>
    </recommendedName>
</protein>
<dbReference type="PANTHER" id="PTHR47160">
    <property type="entry name" value="PUTATIVE-RELATED"/>
    <property type="match status" value="1"/>
</dbReference>
<gene>
    <name evidence="1" type="ORF">OXX778_LOCUS4709</name>
</gene>
<dbReference type="PANTHER" id="PTHR47160:SF5">
    <property type="entry name" value="MULE TRANSPOSASE DOMAIN-CONTAINING PROTEIN"/>
    <property type="match status" value="1"/>
</dbReference>
<name>A0A813QFG4_9BILA</name>
<evidence type="ECO:0008006" key="3">
    <source>
        <dbReference type="Google" id="ProtNLM"/>
    </source>
</evidence>
<comment type="caution">
    <text evidence="1">The sequence shown here is derived from an EMBL/GenBank/DDBJ whole genome shotgun (WGS) entry which is preliminary data.</text>
</comment>
<keyword evidence="2" id="KW-1185">Reference proteome</keyword>
<evidence type="ECO:0000313" key="2">
    <source>
        <dbReference type="Proteomes" id="UP000663879"/>
    </source>
</evidence>
<accession>A0A813QFG4</accession>
<dbReference type="Proteomes" id="UP000663879">
    <property type="component" value="Unassembled WGS sequence"/>
</dbReference>
<sequence>MSKKEKYIIVNESPMRLRKKIIPKKHFTKNVVSTVEELVVSISEEPVVSIVEEPVVSIVEEPVVSIIEESFVSTVENFKNLTIYDDDKEYNPEEFYEEIGCNLANAEESNEEDSEPNGLTIVKTKFGKPKLCYEGHYYTIDKVRGTKFFEPVVITNGHNHLPDPSRTECLLAIDKLKSLAQLTNQNLRAIIKSEQIDLTNKSSAKMTRHTNLTQMVKRVQSKKVDSGDVTKTREQINIPDCLMNTYSGERFLLDDSGSDDEERVLIFGTKNNIDLLETNPEWYCDGTFAVSPSLFYQVFTINKAIWNAIVNVFPGTQIVGCYFHLVQNLWKQVQGNSLTKRYCSDGNIRKAFRCLQSLVFVPKKDVVYSFMELKKNCPNGILSVYNYFEKNYIGCLKTNSVSVRKVPLFPIHIWNMSDRVVNDLPRTNNSLESWHKQFELDTKKHQSVFKLIEQFRLEQQNTDVLSSQLTSGDFYKRKKKEANRDEAIKKLVKEFKRECLMNWFDKFILLL</sequence>
<dbReference type="AlphaFoldDB" id="A0A813QFG4"/>